<dbReference type="GO" id="GO:0005524">
    <property type="term" value="F:ATP binding"/>
    <property type="evidence" value="ECO:0007669"/>
    <property type="project" value="UniProtKB-KW"/>
</dbReference>
<accession>H0F4C9</accession>
<evidence type="ECO:0000313" key="1">
    <source>
        <dbReference type="EMBL" id="EHK66878.1"/>
    </source>
</evidence>
<dbReference type="STRING" id="477184.KYC_08105"/>
<reference evidence="1 2" key="1">
    <citation type="journal article" date="2012" name="J. Bacteriol.">
        <title>Genome sequence of the highly efficient arsenite-oxidizing bacterium Achromobacter arsenitoxydans SY8.</title>
        <authorList>
            <person name="Li X."/>
            <person name="Hu Y."/>
            <person name="Gong J."/>
            <person name="Lin Y."/>
            <person name="Johnstone L."/>
            <person name="Rensing C."/>
            <person name="Wang G."/>
        </authorList>
    </citation>
    <scope>NUCLEOTIDE SEQUENCE [LARGE SCALE GENOMIC DNA]</scope>
    <source>
        <strain evidence="1 2">SY8</strain>
    </source>
</reference>
<gene>
    <name evidence="1" type="ORF">KYC_08105</name>
</gene>
<protein>
    <submittedName>
        <fullName evidence="1">ABC transporter ATP-binding protein</fullName>
    </submittedName>
</protein>
<sequence>MRPTTLALCGTFDSLTCGDALASLIIEANLRKRLKDLSLIRYASSARTSDSWLYEVRALDDFERDLPTLSGVLVGDLEALNFSPVESPDAPSRIGVGAPADSWLATALAAAGSGIPVCWNSAALRNTPAWAHPMLTLALDLSRYVSARDADVVDELRSAGFIGDAPIVPSVLYDIPRLVPGKMDGGARPPAVQAWLQAAGATDDYVVVQDHDGLRALLPGLTKTLALRGVSLVSLPLPEAASRLEPLLQAADPAPLAPEEIAALIGHSAGIVAVDESLVTIGLAYGIPALMPAGCQCVHAPFAPDEVVAGQPDASLPEAFLERLGKFSLCATARNARSILDVHWNNLAAHFGQEALSKPPSSTPPYQTWTRMLLASQAQNQRMEAAARASTLVETEQRLRAELAAATTDLQRERTLRQQEAELHQIWRAAAGDRHAETESERQRLHAMKRSFDAALAALTLEKASLRHSADTMLETLRKTTQALRIRDSEIRAREGEIRAREGEIQEIRSSLSWRVTEPLRTAKDTLLARRR</sequence>
<dbReference type="AlphaFoldDB" id="H0F4C9"/>
<organism evidence="1 2">
    <name type="scientific">Achromobacter arsenitoxydans SY8</name>
    <dbReference type="NCBI Taxonomy" id="477184"/>
    <lineage>
        <taxon>Bacteria</taxon>
        <taxon>Pseudomonadati</taxon>
        <taxon>Pseudomonadota</taxon>
        <taxon>Betaproteobacteria</taxon>
        <taxon>Burkholderiales</taxon>
        <taxon>Alcaligenaceae</taxon>
        <taxon>Achromobacter</taxon>
    </lineage>
</organism>
<comment type="caution">
    <text evidence="1">The sequence shown here is derived from an EMBL/GenBank/DDBJ whole genome shotgun (WGS) entry which is preliminary data.</text>
</comment>
<dbReference type="Proteomes" id="UP000003113">
    <property type="component" value="Unassembled WGS sequence"/>
</dbReference>
<name>H0F4C9_9BURK</name>
<evidence type="ECO:0000313" key="2">
    <source>
        <dbReference type="Proteomes" id="UP000003113"/>
    </source>
</evidence>
<keyword evidence="1" id="KW-0067">ATP-binding</keyword>
<dbReference type="EMBL" id="AGUF01000034">
    <property type="protein sequence ID" value="EHK66878.1"/>
    <property type="molecule type" value="Genomic_DNA"/>
</dbReference>
<keyword evidence="2" id="KW-1185">Reference proteome</keyword>
<dbReference type="RefSeq" id="WP_008160784.1">
    <property type="nucleotide sequence ID" value="NZ_AGUF01000034.1"/>
</dbReference>
<proteinExistence type="predicted"/>
<dbReference type="PATRIC" id="fig|477184.5.peg.1604"/>
<keyword evidence="1" id="KW-0547">Nucleotide-binding</keyword>